<evidence type="ECO:0000313" key="1">
    <source>
        <dbReference type="EnsemblMetazoa" id="tetur13g02470.1"/>
    </source>
</evidence>
<organism evidence="1 2">
    <name type="scientific">Tetranychus urticae</name>
    <name type="common">Two-spotted spider mite</name>
    <dbReference type="NCBI Taxonomy" id="32264"/>
    <lineage>
        <taxon>Eukaryota</taxon>
        <taxon>Metazoa</taxon>
        <taxon>Ecdysozoa</taxon>
        <taxon>Arthropoda</taxon>
        <taxon>Chelicerata</taxon>
        <taxon>Arachnida</taxon>
        <taxon>Acari</taxon>
        <taxon>Acariformes</taxon>
        <taxon>Trombidiformes</taxon>
        <taxon>Prostigmata</taxon>
        <taxon>Eleutherengona</taxon>
        <taxon>Raphignathae</taxon>
        <taxon>Tetranychoidea</taxon>
        <taxon>Tetranychidae</taxon>
        <taxon>Tetranychus</taxon>
    </lineage>
</organism>
<reference evidence="2" key="1">
    <citation type="submission" date="2011-08" db="EMBL/GenBank/DDBJ databases">
        <authorList>
            <person name="Rombauts S."/>
        </authorList>
    </citation>
    <scope>NUCLEOTIDE SEQUENCE</scope>
    <source>
        <strain evidence="2">London</strain>
    </source>
</reference>
<protein>
    <submittedName>
        <fullName evidence="1">Uncharacterized protein</fullName>
    </submittedName>
</protein>
<proteinExistence type="predicted"/>
<sequence>MVWSNEQIDILNQLLGQHGF</sequence>
<accession>T1KK58</accession>
<name>T1KK58_TETUR</name>
<dbReference type="EnsemblMetazoa" id="tetur13g02470.1">
    <property type="protein sequence ID" value="tetur13g02470.1"/>
    <property type="gene ID" value="tetur13g02470"/>
</dbReference>
<reference evidence="1" key="2">
    <citation type="submission" date="2015-06" db="UniProtKB">
        <authorList>
            <consortium name="EnsemblMetazoa"/>
        </authorList>
    </citation>
    <scope>IDENTIFICATION</scope>
</reference>
<dbReference type="HOGENOM" id="CLU_3428670_0_0_1"/>
<dbReference type="EMBL" id="CAEY01000173">
    <property type="status" value="NOT_ANNOTATED_CDS"/>
    <property type="molecule type" value="Genomic_DNA"/>
</dbReference>
<dbReference type="Proteomes" id="UP000015104">
    <property type="component" value="Unassembled WGS sequence"/>
</dbReference>
<keyword evidence="2" id="KW-1185">Reference proteome</keyword>
<evidence type="ECO:0000313" key="2">
    <source>
        <dbReference type="Proteomes" id="UP000015104"/>
    </source>
</evidence>
<dbReference type="AlphaFoldDB" id="T1KK58"/>